<dbReference type="GeneID" id="92858350"/>
<feature type="transmembrane region" description="Helical" evidence="1">
    <location>
        <begin position="54"/>
        <end position="71"/>
    </location>
</feature>
<evidence type="ECO:0000313" key="3">
    <source>
        <dbReference type="EMBL" id="BBK85021.1"/>
    </source>
</evidence>
<dbReference type="RefSeq" id="WP_002516546.1">
    <property type="nucleotide sequence ID" value="NZ_AP019723.1"/>
</dbReference>
<name>A0ABM7H076_CUTAC</name>
<organism evidence="3 4">
    <name type="scientific">Cutibacterium acnes subsp. acnes</name>
    <dbReference type="NCBI Taxonomy" id="1734925"/>
    <lineage>
        <taxon>Bacteria</taxon>
        <taxon>Bacillati</taxon>
        <taxon>Actinomycetota</taxon>
        <taxon>Actinomycetes</taxon>
        <taxon>Propionibacteriales</taxon>
        <taxon>Propionibacteriaceae</taxon>
        <taxon>Cutibacterium</taxon>
    </lineage>
</organism>
<reference evidence="3 4" key="1">
    <citation type="submission" date="2019-06" db="EMBL/GenBank/DDBJ databases">
        <title>Complete genome sequence of Cutibacterium acnes subsp. acnes NBRC 107605.</title>
        <authorList>
            <person name="Miura T."/>
            <person name="Furukawa M."/>
            <person name="Shimamura M."/>
            <person name="Ohyama Y."/>
            <person name="Yamazoe A."/>
            <person name="Kawasaki H."/>
        </authorList>
    </citation>
    <scope>NUCLEOTIDE SEQUENCE [LARGE SCALE GENOMIC DNA]</scope>
    <source>
        <strain evidence="3 4">NBRC 107605</strain>
    </source>
</reference>
<accession>A0ABM7H076</accession>
<proteinExistence type="predicted"/>
<evidence type="ECO:0000313" key="4">
    <source>
        <dbReference type="Proteomes" id="UP000318594"/>
    </source>
</evidence>
<keyword evidence="1" id="KW-0472">Membrane</keyword>
<evidence type="ECO:0000256" key="1">
    <source>
        <dbReference type="SAM" id="Phobius"/>
    </source>
</evidence>
<dbReference type="InterPro" id="IPR009827">
    <property type="entry name" value="MatC_N"/>
</dbReference>
<feature type="transmembrane region" description="Helical" evidence="1">
    <location>
        <begin position="25"/>
        <end position="42"/>
    </location>
</feature>
<sequence length="156" mass="16643">MISLTIGLALAVSIAIGRVRKINIGLVAIPFAYIIGAFFMHMKPSDVIDLWPTHIFFVILAISLFFGFAMANGTLAEIANGLLYRFRAAPVMLPVMILLVSVLISALGAGYYAVMVLMAPIALLTCRKIGINPLVGALCADCGGRWGRTLWSASTG</sequence>
<keyword evidence="1" id="KW-1133">Transmembrane helix</keyword>
<dbReference type="Pfam" id="PF07158">
    <property type="entry name" value="MatC_N"/>
    <property type="match status" value="1"/>
</dbReference>
<evidence type="ECO:0000259" key="2">
    <source>
        <dbReference type="Pfam" id="PF07158"/>
    </source>
</evidence>
<gene>
    <name evidence="3" type="ORF">CacPP4_16360</name>
</gene>
<feature type="domain" description="Dicarboxylate carrier MatC N-terminal" evidence="2">
    <location>
        <begin position="3"/>
        <end position="144"/>
    </location>
</feature>
<dbReference type="Proteomes" id="UP000318594">
    <property type="component" value="Chromosome"/>
</dbReference>
<feature type="transmembrane region" description="Helical" evidence="1">
    <location>
        <begin position="91"/>
        <end position="124"/>
    </location>
</feature>
<keyword evidence="4" id="KW-1185">Reference proteome</keyword>
<protein>
    <recommendedName>
        <fullName evidence="2">Dicarboxylate carrier MatC N-terminal domain-containing protein</fullName>
    </recommendedName>
</protein>
<keyword evidence="1" id="KW-0812">Transmembrane</keyword>
<dbReference type="EMBL" id="AP019723">
    <property type="protein sequence ID" value="BBK85021.1"/>
    <property type="molecule type" value="Genomic_DNA"/>
</dbReference>